<protein>
    <submittedName>
        <fullName evidence="7">Putative membrane protein YccC</fullName>
    </submittedName>
</protein>
<feature type="transmembrane region" description="Helical" evidence="5">
    <location>
        <begin position="333"/>
        <end position="353"/>
    </location>
</feature>
<dbReference type="InterPro" id="IPR049453">
    <property type="entry name" value="Memb_transporter_dom"/>
</dbReference>
<feature type="transmembrane region" description="Helical" evidence="5">
    <location>
        <begin position="98"/>
        <end position="130"/>
    </location>
</feature>
<feature type="domain" description="Integral membrane bound transporter" evidence="6">
    <location>
        <begin position="221"/>
        <end position="346"/>
    </location>
</feature>
<feature type="transmembrane region" description="Helical" evidence="5">
    <location>
        <begin position="43"/>
        <end position="60"/>
    </location>
</feature>
<keyword evidence="4 5" id="KW-0472">Membrane</keyword>
<evidence type="ECO:0000259" key="6">
    <source>
        <dbReference type="Pfam" id="PF13515"/>
    </source>
</evidence>
<dbReference type="EMBL" id="JACHLK010000011">
    <property type="protein sequence ID" value="MBB6562239.1"/>
    <property type="molecule type" value="Genomic_DNA"/>
</dbReference>
<evidence type="ECO:0000313" key="7">
    <source>
        <dbReference type="EMBL" id="MBB6562239.1"/>
    </source>
</evidence>
<keyword evidence="8" id="KW-1185">Reference proteome</keyword>
<dbReference type="Pfam" id="PF13515">
    <property type="entry name" value="FUSC_2"/>
    <property type="match status" value="1"/>
</dbReference>
<dbReference type="GO" id="GO:0016020">
    <property type="term" value="C:membrane"/>
    <property type="evidence" value="ECO:0007669"/>
    <property type="project" value="UniProtKB-SubCell"/>
</dbReference>
<feature type="transmembrane region" description="Helical" evidence="5">
    <location>
        <begin position="142"/>
        <end position="159"/>
    </location>
</feature>
<evidence type="ECO:0000256" key="3">
    <source>
        <dbReference type="ARBA" id="ARBA00022989"/>
    </source>
</evidence>
<dbReference type="RefSeq" id="WP_184862039.1">
    <property type="nucleotide sequence ID" value="NZ_JACHLK010000011.1"/>
</dbReference>
<evidence type="ECO:0000256" key="4">
    <source>
        <dbReference type="ARBA" id="ARBA00023136"/>
    </source>
</evidence>
<comment type="caution">
    <text evidence="7">The sequence shown here is derived from an EMBL/GenBank/DDBJ whole genome shotgun (WGS) entry which is preliminary data.</text>
</comment>
<sequence length="369" mass="37151">MQTTAATSSSARSSHLASLPRLLAPARLREACTITPLPSLRNAAVVGLQTGLAVLIAAGATHLSPWAHLVGYAALGALAALLGRFAPAGQRMPAVLRAGALLVGAVAMLSLAGLAGAGPAALLLCLGLLAGAVSWLAGRWQLGPPGAVIFVFAGCAALGPVDGGHAVAGRLLFTLAGVAAAAAVCRASDWLRAAPAALPQTPPVQAPWLQFARIALCTASAGLLALAAGWQHPAWAAIGAMAVLQGSHLHTAMHRAVQRTLGTVAGAALAWLVLAQQPGFWPLLAAVIVLQLATEVVIGANYALGQVFVTPMALLMTSLATPGAAAGMPLARVLDTVLGALVGMVFALVFSTLEDRLHLAHHHARAQGT</sequence>
<feature type="transmembrane region" description="Helical" evidence="5">
    <location>
        <begin position="66"/>
        <end position="86"/>
    </location>
</feature>
<dbReference type="AlphaFoldDB" id="A0A7X0PIA1"/>
<reference evidence="7 8" key="1">
    <citation type="submission" date="2020-08" db="EMBL/GenBank/DDBJ databases">
        <title>Functional genomics of gut bacteria from endangered species of beetles.</title>
        <authorList>
            <person name="Carlos-Shanley C."/>
        </authorList>
    </citation>
    <scope>NUCLEOTIDE SEQUENCE [LARGE SCALE GENOMIC DNA]</scope>
    <source>
        <strain evidence="7 8">S00198</strain>
    </source>
</reference>
<dbReference type="Proteomes" id="UP000575083">
    <property type="component" value="Unassembled WGS sequence"/>
</dbReference>
<feature type="transmembrane region" description="Helical" evidence="5">
    <location>
        <begin position="171"/>
        <end position="191"/>
    </location>
</feature>
<organism evidence="7 8">
    <name type="scientific">Acidovorax soli</name>
    <dbReference type="NCBI Taxonomy" id="592050"/>
    <lineage>
        <taxon>Bacteria</taxon>
        <taxon>Pseudomonadati</taxon>
        <taxon>Pseudomonadota</taxon>
        <taxon>Betaproteobacteria</taxon>
        <taxon>Burkholderiales</taxon>
        <taxon>Comamonadaceae</taxon>
        <taxon>Acidovorax</taxon>
    </lineage>
</organism>
<proteinExistence type="predicted"/>
<keyword evidence="2 5" id="KW-0812">Transmembrane</keyword>
<feature type="transmembrane region" description="Helical" evidence="5">
    <location>
        <begin position="211"/>
        <end position="244"/>
    </location>
</feature>
<gene>
    <name evidence="7" type="ORF">HNP48_004948</name>
</gene>
<evidence type="ECO:0000313" key="8">
    <source>
        <dbReference type="Proteomes" id="UP000575083"/>
    </source>
</evidence>
<evidence type="ECO:0000256" key="5">
    <source>
        <dbReference type="SAM" id="Phobius"/>
    </source>
</evidence>
<comment type="subcellular location">
    <subcellularLocation>
        <location evidence="1">Membrane</location>
        <topology evidence="1">Multi-pass membrane protein</topology>
    </subcellularLocation>
</comment>
<evidence type="ECO:0000256" key="2">
    <source>
        <dbReference type="ARBA" id="ARBA00022692"/>
    </source>
</evidence>
<keyword evidence="3 5" id="KW-1133">Transmembrane helix</keyword>
<name>A0A7X0PIA1_9BURK</name>
<evidence type="ECO:0000256" key="1">
    <source>
        <dbReference type="ARBA" id="ARBA00004141"/>
    </source>
</evidence>
<accession>A0A7X0PIA1</accession>